<evidence type="ECO:0000256" key="9">
    <source>
        <dbReference type="ARBA" id="ARBA00022842"/>
    </source>
</evidence>
<dbReference type="InterPro" id="IPR005218">
    <property type="entry name" value="Diacylglycerol/lipid_kinase"/>
</dbReference>
<dbReference type="GO" id="GO:0046872">
    <property type="term" value="F:metal ion binding"/>
    <property type="evidence" value="ECO:0007669"/>
    <property type="project" value="UniProtKB-KW"/>
</dbReference>
<dbReference type="PANTHER" id="PTHR12358:SF106">
    <property type="entry name" value="LIPID KINASE YEGS"/>
    <property type="match status" value="1"/>
</dbReference>
<comment type="cofactor">
    <cofactor evidence="1">
        <name>Mg(2+)</name>
        <dbReference type="ChEBI" id="CHEBI:18420"/>
    </cofactor>
</comment>
<accession>A0A1E3L717</accession>
<keyword evidence="6" id="KW-0547">Nucleotide-binding</keyword>
<gene>
    <name evidence="14" type="primary">dagK</name>
    <name evidence="14" type="ORF">PTI45_01029</name>
</gene>
<evidence type="ECO:0000256" key="8">
    <source>
        <dbReference type="ARBA" id="ARBA00022840"/>
    </source>
</evidence>
<evidence type="ECO:0000256" key="5">
    <source>
        <dbReference type="ARBA" id="ARBA00022723"/>
    </source>
</evidence>
<dbReference type="SUPFAM" id="SSF111331">
    <property type="entry name" value="NAD kinase/diacylglycerol kinase-like"/>
    <property type="match status" value="1"/>
</dbReference>
<dbReference type="Pfam" id="PF00781">
    <property type="entry name" value="DAGK_cat"/>
    <property type="match status" value="1"/>
</dbReference>
<keyword evidence="3" id="KW-0444">Lipid biosynthesis</keyword>
<dbReference type="GO" id="GO:0005886">
    <property type="term" value="C:plasma membrane"/>
    <property type="evidence" value="ECO:0007669"/>
    <property type="project" value="TreeGrafter"/>
</dbReference>
<dbReference type="GO" id="GO:0005524">
    <property type="term" value="F:ATP binding"/>
    <property type="evidence" value="ECO:0007669"/>
    <property type="project" value="UniProtKB-KW"/>
</dbReference>
<keyword evidence="15" id="KW-1185">Reference proteome</keyword>
<sequence>MKATIIINPSSGKEQALEYVKKAEDILSEQGYHVTVNETAKELDATQFCTDACKECHDLVVSIGGDGTLHETINGLMDQEHRPKLAVIPLGTVNDFARALQIPLNPDQAIETLRSSNVKTVDMGQLNDQLFANVIAAGSLAEALSSVPSEDKSKLGAFAYFRDGMKELMSNSASPLKIEYDGEVWEGEAPLFLAALTNSVGGFESMVPDAEVDDGLLHCFIMTNLNMFNTLTAGLSLLLGNLKGHKDVIYFTAKHVRVSSTEPVKTNVDGEEGPSLPVDLRIIPGHIRVVVPEEA</sequence>
<comment type="caution">
    <text evidence="14">The sequence shown here is derived from an EMBL/GenBank/DDBJ whole genome shotgun (WGS) entry which is preliminary data.</text>
</comment>
<evidence type="ECO:0000256" key="12">
    <source>
        <dbReference type="ARBA" id="ARBA00023264"/>
    </source>
</evidence>
<evidence type="ECO:0000256" key="1">
    <source>
        <dbReference type="ARBA" id="ARBA00001946"/>
    </source>
</evidence>
<dbReference type="Proteomes" id="UP000094578">
    <property type="component" value="Unassembled WGS sequence"/>
</dbReference>
<evidence type="ECO:0000256" key="7">
    <source>
        <dbReference type="ARBA" id="ARBA00022777"/>
    </source>
</evidence>
<dbReference type="EMBL" id="MDER01000030">
    <property type="protein sequence ID" value="ODP29546.1"/>
    <property type="molecule type" value="Genomic_DNA"/>
</dbReference>
<evidence type="ECO:0000256" key="4">
    <source>
        <dbReference type="ARBA" id="ARBA00022679"/>
    </source>
</evidence>
<dbReference type="InterPro" id="IPR017438">
    <property type="entry name" value="ATP-NAD_kinase_N"/>
</dbReference>
<keyword evidence="9" id="KW-0460">Magnesium</keyword>
<reference evidence="14 15" key="1">
    <citation type="submission" date="2016-08" db="EMBL/GenBank/DDBJ databases">
        <title>Genome sequencing of Paenibacillus sp. TI45-13ar, isolated from Korean traditional nuruk.</title>
        <authorList>
            <person name="Kim S.-J."/>
        </authorList>
    </citation>
    <scope>NUCLEOTIDE SEQUENCE [LARGE SCALE GENOMIC DNA]</scope>
    <source>
        <strain evidence="14 15">TI45-13ar</strain>
    </source>
</reference>
<evidence type="ECO:0000259" key="13">
    <source>
        <dbReference type="PROSITE" id="PS50146"/>
    </source>
</evidence>
<evidence type="ECO:0000313" key="15">
    <source>
        <dbReference type="Proteomes" id="UP000094578"/>
    </source>
</evidence>
<keyword evidence="4 14" id="KW-0808">Transferase</keyword>
<evidence type="ECO:0000256" key="2">
    <source>
        <dbReference type="ARBA" id="ARBA00005983"/>
    </source>
</evidence>
<dbReference type="RefSeq" id="WP_069326477.1">
    <property type="nucleotide sequence ID" value="NZ_MDER01000030.1"/>
</dbReference>
<name>A0A1E3L717_9BACL</name>
<keyword evidence="5" id="KW-0479">Metal-binding</keyword>
<dbReference type="Gene3D" id="3.40.50.10330">
    <property type="entry name" value="Probable inorganic polyphosphate/atp-NAD kinase, domain 1"/>
    <property type="match status" value="1"/>
</dbReference>
<organism evidence="14 15">
    <name type="scientific">Paenibacillus nuruki</name>
    <dbReference type="NCBI Taxonomy" id="1886670"/>
    <lineage>
        <taxon>Bacteria</taxon>
        <taxon>Bacillati</taxon>
        <taxon>Bacillota</taxon>
        <taxon>Bacilli</taxon>
        <taxon>Bacillales</taxon>
        <taxon>Paenibacillaceae</taxon>
        <taxon>Paenibacillus</taxon>
    </lineage>
</organism>
<dbReference type="InterPro" id="IPR050187">
    <property type="entry name" value="Lipid_Phosphate_FormReg"/>
</dbReference>
<dbReference type="Gene3D" id="2.60.200.40">
    <property type="match status" value="1"/>
</dbReference>
<keyword evidence="12" id="KW-1208">Phospholipid metabolism</keyword>
<dbReference type="PATRIC" id="fig|1886670.3.peg.1051"/>
<comment type="similarity">
    <text evidence="2">Belongs to the diacylglycerol/lipid kinase family.</text>
</comment>
<dbReference type="PROSITE" id="PS50146">
    <property type="entry name" value="DAGK"/>
    <property type="match status" value="1"/>
</dbReference>
<evidence type="ECO:0000256" key="11">
    <source>
        <dbReference type="ARBA" id="ARBA00023209"/>
    </source>
</evidence>
<keyword evidence="7 14" id="KW-0418">Kinase</keyword>
<dbReference type="NCBIfam" id="TIGR00147">
    <property type="entry name" value="YegS/Rv2252/BmrU family lipid kinase"/>
    <property type="match status" value="1"/>
</dbReference>
<evidence type="ECO:0000256" key="3">
    <source>
        <dbReference type="ARBA" id="ARBA00022516"/>
    </source>
</evidence>
<evidence type="ECO:0000256" key="6">
    <source>
        <dbReference type="ARBA" id="ARBA00022741"/>
    </source>
</evidence>
<keyword evidence="11" id="KW-0594">Phospholipid biosynthesis</keyword>
<dbReference type="InterPro" id="IPR016064">
    <property type="entry name" value="NAD/diacylglycerol_kinase_sf"/>
</dbReference>
<evidence type="ECO:0000313" key="14">
    <source>
        <dbReference type="EMBL" id="ODP29546.1"/>
    </source>
</evidence>
<dbReference type="Pfam" id="PF19279">
    <property type="entry name" value="YegS_C"/>
    <property type="match status" value="1"/>
</dbReference>
<dbReference type="PANTHER" id="PTHR12358">
    <property type="entry name" value="SPHINGOSINE KINASE"/>
    <property type="match status" value="1"/>
</dbReference>
<keyword evidence="8" id="KW-0067">ATP-binding</keyword>
<dbReference type="STRING" id="1886670.PTI45_01029"/>
<proteinExistence type="inferred from homology"/>
<dbReference type="GO" id="GO:0004143">
    <property type="term" value="F:ATP-dependent diacylglycerol kinase activity"/>
    <property type="evidence" value="ECO:0007669"/>
    <property type="project" value="UniProtKB-EC"/>
</dbReference>
<protein>
    <submittedName>
        <fullName evidence="14">Diacylglycerol kinase (ATP)</fullName>
        <ecNumber evidence="14">2.7.1.107</ecNumber>
    </submittedName>
</protein>
<dbReference type="SMART" id="SM00046">
    <property type="entry name" value="DAGKc"/>
    <property type="match status" value="1"/>
</dbReference>
<feature type="domain" description="DAGKc" evidence="13">
    <location>
        <begin position="1"/>
        <end position="130"/>
    </location>
</feature>
<keyword evidence="10" id="KW-0443">Lipid metabolism</keyword>
<dbReference type="InterPro" id="IPR001206">
    <property type="entry name" value="Diacylglycerol_kinase_cat_dom"/>
</dbReference>
<dbReference type="GO" id="GO:0008654">
    <property type="term" value="P:phospholipid biosynthetic process"/>
    <property type="evidence" value="ECO:0007669"/>
    <property type="project" value="UniProtKB-KW"/>
</dbReference>
<dbReference type="InterPro" id="IPR045540">
    <property type="entry name" value="YegS/DAGK_C"/>
</dbReference>
<evidence type="ECO:0000256" key="10">
    <source>
        <dbReference type="ARBA" id="ARBA00023098"/>
    </source>
</evidence>
<dbReference type="AlphaFoldDB" id="A0A1E3L717"/>
<dbReference type="EC" id="2.7.1.107" evidence="14"/>